<dbReference type="SUPFAM" id="SSF47923">
    <property type="entry name" value="Ypt/Rab-GAP domain of gyp1p"/>
    <property type="match status" value="1"/>
</dbReference>
<organism evidence="2">
    <name type="scientific">Zea mays</name>
    <name type="common">Maize</name>
    <dbReference type="NCBI Taxonomy" id="4577"/>
    <lineage>
        <taxon>Eukaryota</taxon>
        <taxon>Viridiplantae</taxon>
        <taxon>Streptophyta</taxon>
        <taxon>Embryophyta</taxon>
        <taxon>Tracheophyta</taxon>
        <taxon>Spermatophyta</taxon>
        <taxon>Magnoliopsida</taxon>
        <taxon>Liliopsida</taxon>
        <taxon>Poales</taxon>
        <taxon>Poaceae</taxon>
        <taxon>PACMAD clade</taxon>
        <taxon>Panicoideae</taxon>
        <taxon>Andropogonodae</taxon>
        <taxon>Andropogoneae</taxon>
        <taxon>Tripsacinae</taxon>
        <taxon>Zea</taxon>
    </lineage>
</organism>
<dbReference type="Gene3D" id="1.10.8.270">
    <property type="entry name" value="putative rabgap domain of human tbc1 domain family member 14 like domains"/>
    <property type="match status" value="1"/>
</dbReference>
<sequence length="481" mass="54825">MNFFAGLFLLFMPEENAFWALVGVIDDYFDGYYTEEMIESQVDQLVLEEVVRERFPKLAKHMDFLEVQVGWVTGPWFLSIFVNMLPWESVLRVWDVILFEGNRRMLFRTTLALLDLYGPALVTTKDAGDAITLLQSLAGSTFDSSQLVLTACMGFQSVGEMGLQELRKKHRPEILTAMEERSKDRGSWKDKKGLATKLYSFKHDPSFVCSPVKSKEGLDGSKVNGETGPANLKTYLSTSSILDTDLDQGVDLQDQVSWLKIELCKLLEEKRSADLRGEELETALMEMVKHDNRRMLSAKVEKLEAEVYELRKVFSYKQEQEQITLQILLRMEQEQKVAEDARIVAERDAAEQTCAAHLLQVNSWKNFCKQFFGSTTFLMPIFRTFYMQEKYEATMAALSQMEKRAVMAETMLEATKQYQAGQVKANQSFTSSSPRAEHVLGKINQEPNQDMSNRRIGLLSRGLGWLDKSKGRQNSTETSGG</sequence>
<gene>
    <name evidence="2" type="ORF">ZEAMMB73_Zm00001d047762</name>
</gene>
<dbReference type="PANTHER" id="PTHR47219:SF20">
    <property type="entry name" value="TBC1 DOMAIN FAMILY MEMBER 2B"/>
    <property type="match status" value="1"/>
</dbReference>
<dbReference type="Pfam" id="PF00566">
    <property type="entry name" value="RabGAP-TBC"/>
    <property type="match status" value="1"/>
</dbReference>
<dbReference type="InterPro" id="IPR035969">
    <property type="entry name" value="Rab-GAP_TBC_sf"/>
</dbReference>
<proteinExistence type="predicted"/>
<dbReference type="PROSITE" id="PS50086">
    <property type="entry name" value="TBC_RABGAP"/>
    <property type="match status" value="1"/>
</dbReference>
<evidence type="ECO:0000313" key="2">
    <source>
        <dbReference type="EMBL" id="AQL07525.1"/>
    </source>
</evidence>
<dbReference type="AlphaFoldDB" id="A0A1D6PD52"/>
<protein>
    <submittedName>
        <fullName evidence="2">Ypt/Rab-GAP domain of gyp1p superfamily protein</fullName>
    </submittedName>
</protein>
<name>A0A1D6PD52_MAIZE</name>
<keyword evidence="1" id="KW-0732">Signal</keyword>
<feature type="chain" id="PRO_5010807746" evidence="1">
    <location>
        <begin position="18"/>
        <end position="481"/>
    </location>
</feature>
<dbReference type="EMBL" id="CM000785">
    <property type="protein sequence ID" value="AQL07525.1"/>
    <property type="molecule type" value="Genomic_DNA"/>
</dbReference>
<accession>A0A1D6PD52</accession>
<reference evidence="2" key="1">
    <citation type="submission" date="2015-12" db="EMBL/GenBank/DDBJ databases">
        <title>Update maize B73 reference genome by single molecule sequencing technologies.</title>
        <authorList>
            <consortium name="Maize Genome Sequencing Project"/>
            <person name="Ware D."/>
        </authorList>
    </citation>
    <scope>NUCLEOTIDE SEQUENCE</scope>
    <source>
        <tissue evidence="2">Seedling</tissue>
    </source>
</reference>
<feature type="signal peptide" evidence="1">
    <location>
        <begin position="1"/>
        <end position="17"/>
    </location>
</feature>
<dbReference type="Gene3D" id="1.10.472.80">
    <property type="entry name" value="Ypt/Rab-GAP domain of gyp1p, domain 3"/>
    <property type="match status" value="1"/>
</dbReference>
<dbReference type="InterPro" id="IPR000195">
    <property type="entry name" value="Rab-GAP-TBC_dom"/>
</dbReference>
<dbReference type="InterPro" id="IPR050302">
    <property type="entry name" value="Rab_GAP_TBC_domain"/>
</dbReference>
<evidence type="ECO:0000256" key="1">
    <source>
        <dbReference type="SAM" id="SignalP"/>
    </source>
</evidence>
<dbReference type="PANTHER" id="PTHR47219">
    <property type="entry name" value="RAB GTPASE-ACTIVATING PROTEIN 1-LIKE"/>
    <property type="match status" value="1"/>
</dbReference>
<dbReference type="FunFam" id="1.10.472.80:FF:000013">
    <property type="entry name" value="TBC1 domain family member 8B"/>
    <property type="match status" value="1"/>
</dbReference>